<dbReference type="Gene3D" id="2.30.29.30">
    <property type="entry name" value="Pleckstrin-homology domain (PH domain)/Phosphotyrosine-binding domain (PTB)"/>
    <property type="match status" value="1"/>
</dbReference>
<feature type="compositionally biased region" description="Low complexity" evidence="1">
    <location>
        <begin position="241"/>
        <end position="278"/>
    </location>
</feature>
<sequence>MESRGRSSARRRSVAGQSKLHENNLKASHKRLGHKAATPPRHQQSQQQEDEDATRLEKGGDPGEATEIDLKHHDDGAESYDERLHEDSDCECGSDSDSDAGSLTSNQTEDDDERDGLEQHADAEEDESEEELVEQQREASQGLVEVDRKSLKRPEDESNDNQRERPAYVSRRPPLGSLSVAVAEPKKKGIQEPRNPRGSATARALSSSVAPPPPRDRKSRHKFQFPDAELLKLVLEEEQEAQSSASSGSKAHATATATATSARRASSSTTGLPLPTMLPLRRQSFSLTKSPLKSFAALSPRPPVACSSGSNGNNSSSSRLTARRKSSSACLMTARSPLVVKSGPAKKASASAAESSPSSSPSPLPPPAPLTTSSQMVLRVRERKSDGLPELVIAKRPARTLVWQWPDRQVRVPFMIQLGPHQHGVMLRQLRYVKSVMNDFPWAKTHLKELLASYTKKDLTKEQLYPQLNLLSYQLQGEIGTHVKKQRQLAAKKQRLTTQLSLATTALNELQVTKYGRRGKPHETRLSYDPGEPTKLHWVRKNGERSAVALDVDVLRVQCYDSGDSSNMSKPLKRFAHSARLDCCVSLIAPTRSLDLQLRSSLHRDWLVNALHDVIAFARQYKAASAASRALAQPSKSQGRQSA</sequence>
<dbReference type="InterPro" id="IPR011993">
    <property type="entry name" value="PH-like_dom_sf"/>
</dbReference>
<feature type="compositionally biased region" description="Low complexity" evidence="1">
    <location>
        <begin position="307"/>
        <end position="318"/>
    </location>
</feature>
<feature type="region of interest" description="Disordered" evidence="1">
    <location>
        <begin position="341"/>
        <end position="375"/>
    </location>
</feature>
<name>A0AAD5LB62_PYTIN</name>
<feature type="region of interest" description="Disordered" evidence="1">
    <location>
        <begin position="300"/>
        <end position="329"/>
    </location>
</feature>
<feature type="compositionally biased region" description="Acidic residues" evidence="1">
    <location>
        <begin position="88"/>
        <end position="98"/>
    </location>
</feature>
<gene>
    <name evidence="2" type="ORF">P43SY_008263</name>
</gene>
<organism evidence="2 3">
    <name type="scientific">Pythium insidiosum</name>
    <name type="common">Pythiosis disease agent</name>
    <dbReference type="NCBI Taxonomy" id="114742"/>
    <lineage>
        <taxon>Eukaryota</taxon>
        <taxon>Sar</taxon>
        <taxon>Stramenopiles</taxon>
        <taxon>Oomycota</taxon>
        <taxon>Peronosporomycetes</taxon>
        <taxon>Pythiales</taxon>
        <taxon>Pythiaceae</taxon>
        <taxon>Pythium</taxon>
    </lineage>
</organism>
<keyword evidence="3" id="KW-1185">Reference proteome</keyword>
<evidence type="ECO:0000313" key="3">
    <source>
        <dbReference type="Proteomes" id="UP001209570"/>
    </source>
</evidence>
<proteinExistence type="predicted"/>
<dbReference type="Proteomes" id="UP001209570">
    <property type="component" value="Unassembled WGS sequence"/>
</dbReference>
<dbReference type="AlphaFoldDB" id="A0AAD5LB62"/>
<feature type="compositionally biased region" description="Basic and acidic residues" evidence="1">
    <location>
        <begin position="68"/>
        <end position="87"/>
    </location>
</feature>
<feature type="compositionally biased region" description="Pro residues" evidence="1">
    <location>
        <begin position="360"/>
        <end position="369"/>
    </location>
</feature>
<reference evidence="2" key="1">
    <citation type="submission" date="2021-12" db="EMBL/GenBank/DDBJ databases">
        <title>Prjna785345.</title>
        <authorList>
            <person name="Rujirawat T."/>
            <person name="Krajaejun T."/>
        </authorList>
    </citation>
    <scope>NUCLEOTIDE SEQUENCE</scope>
    <source>
        <strain evidence="2">Pi057C3</strain>
    </source>
</reference>
<accession>A0AAD5LB62</accession>
<evidence type="ECO:0000313" key="2">
    <source>
        <dbReference type="EMBL" id="KAJ0392835.1"/>
    </source>
</evidence>
<feature type="compositionally biased region" description="Basic and acidic residues" evidence="1">
    <location>
        <begin position="184"/>
        <end position="195"/>
    </location>
</feature>
<dbReference type="EMBL" id="JAKCXM010000566">
    <property type="protein sequence ID" value="KAJ0392835.1"/>
    <property type="molecule type" value="Genomic_DNA"/>
</dbReference>
<protein>
    <submittedName>
        <fullName evidence="2">Uncharacterized protein</fullName>
    </submittedName>
</protein>
<comment type="caution">
    <text evidence="2">The sequence shown here is derived from an EMBL/GenBank/DDBJ whole genome shotgun (WGS) entry which is preliminary data.</text>
</comment>
<feature type="compositionally biased region" description="Basic and acidic residues" evidence="1">
    <location>
        <begin position="145"/>
        <end position="166"/>
    </location>
</feature>
<evidence type="ECO:0000256" key="1">
    <source>
        <dbReference type="SAM" id="MobiDB-lite"/>
    </source>
</evidence>
<feature type="compositionally biased region" description="Acidic residues" evidence="1">
    <location>
        <begin position="123"/>
        <end position="133"/>
    </location>
</feature>
<feature type="compositionally biased region" description="Low complexity" evidence="1">
    <location>
        <begin position="345"/>
        <end position="359"/>
    </location>
</feature>
<feature type="region of interest" description="Disordered" evidence="1">
    <location>
        <begin position="1"/>
        <end position="278"/>
    </location>
</feature>